<keyword evidence="1" id="KW-0472">Membrane</keyword>
<dbReference type="Pfam" id="PF07635">
    <property type="entry name" value="PSCyt1"/>
    <property type="match status" value="1"/>
</dbReference>
<dbReference type="InterPro" id="IPR032675">
    <property type="entry name" value="LRR_dom_sf"/>
</dbReference>
<feature type="transmembrane region" description="Helical" evidence="1">
    <location>
        <begin position="84"/>
        <end position="105"/>
    </location>
</feature>
<keyword evidence="1" id="KW-0812">Transmembrane</keyword>
<dbReference type="InterPro" id="IPR019251">
    <property type="entry name" value="DUF2231_TM"/>
</dbReference>
<feature type="domain" description="DUF2231" evidence="3">
    <location>
        <begin position="14"/>
        <end position="138"/>
    </location>
</feature>
<accession>A0A653M2N6</accession>
<feature type="transmembrane region" description="Helical" evidence="1">
    <location>
        <begin position="17"/>
        <end position="35"/>
    </location>
</feature>
<sequence length="463" mass="50323">MQEVSDFVLFLGRFHPLVVHLPIGFLMFALILELADNFTKMKHLNAAVPLALLFGAISGTVACILGYMLSQSGGYDEDMLNGHFWFGIGTTLLAFFAWALKSGVLKIAILQKAKPNLALLTVMVILLSVTGHYGGNLTHGEDYLVKYAPFREKEEPLPQLAKLDDATVYPYLVKPVFEAKCVSCHNESKKKGGLAMHTFEAMALGGDGGAIFTAGDVEGSELIRRITLPENHDDVMPPEGKTPLTEQESALIKFWIEHGQANEVATLGATEVPEDVLAYAASTLGFAAAGVGQGSSELLPTANPLNMDVVNTITEAGFKVRELKDGSGLVEITLDDNKINASNMSEWEEHFQSLTPIKDQILWADFGGNELSDAIMVQISGFTNLRKLVLDNTSITDAAIQPLASLNSLESLNVYKTNVTNNVLPVLKEMPNLKKVYIWQTQVSADAVEQLLENSKLEIISGV</sequence>
<keyword evidence="5" id="KW-1185">Reference proteome</keyword>
<organism evidence="4 5">
    <name type="scientific">Maribacter litoralis</name>
    <dbReference type="NCBI Taxonomy" id="2059726"/>
    <lineage>
        <taxon>Bacteria</taxon>
        <taxon>Pseudomonadati</taxon>
        <taxon>Bacteroidota</taxon>
        <taxon>Flavobacteriia</taxon>
        <taxon>Flavobacteriales</taxon>
        <taxon>Flavobacteriaceae</taxon>
        <taxon>Maribacter</taxon>
    </lineage>
</organism>
<feature type="transmembrane region" description="Helical" evidence="1">
    <location>
        <begin position="117"/>
        <end position="135"/>
    </location>
</feature>
<evidence type="ECO:0000313" key="4">
    <source>
        <dbReference type="EMBL" id="VXA99054.1"/>
    </source>
</evidence>
<dbReference type="Gene3D" id="3.80.10.10">
    <property type="entry name" value="Ribonuclease Inhibitor"/>
    <property type="match status" value="1"/>
</dbReference>
<evidence type="ECO:0000256" key="1">
    <source>
        <dbReference type="SAM" id="Phobius"/>
    </source>
</evidence>
<dbReference type="GO" id="GO:0009055">
    <property type="term" value="F:electron transfer activity"/>
    <property type="evidence" value="ECO:0007669"/>
    <property type="project" value="InterPro"/>
</dbReference>
<dbReference type="RefSeq" id="WP_159301599.1">
    <property type="nucleotide sequence ID" value="NZ_LR733271.1"/>
</dbReference>
<dbReference type="AlphaFoldDB" id="A0A653M2N6"/>
<dbReference type="GO" id="GO:0020037">
    <property type="term" value="F:heme binding"/>
    <property type="evidence" value="ECO:0007669"/>
    <property type="project" value="InterPro"/>
</dbReference>
<proteinExistence type="predicted"/>
<gene>
    <name evidence="4" type="ORF">MARI151_10221</name>
</gene>
<feature type="domain" description="Cytochrome C Planctomycete-type" evidence="2">
    <location>
        <begin position="181"/>
        <end position="240"/>
    </location>
</feature>
<evidence type="ECO:0000259" key="3">
    <source>
        <dbReference type="Pfam" id="PF09990"/>
    </source>
</evidence>
<dbReference type="Proteomes" id="UP000430202">
    <property type="component" value="Unassembled WGS sequence"/>
</dbReference>
<dbReference type="InterPro" id="IPR011429">
    <property type="entry name" value="Cyt_c_Planctomycete-type"/>
</dbReference>
<dbReference type="Pfam" id="PF09990">
    <property type="entry name" value="DUF2231"/>
    <property type="match status" value="1"/>
</dbReference>
<keyword evidence="1" id="KW-1133">Transmembrane helix</keyword>
<evidence type="ECO:0000259" key="2">
    <source>
        <dbReference type="Pfam" id="PF07635"/>
    </source>
</evidence>
<dbReference type="EMBL" id="CABWLR010000001">
    <property type="protein sequence ID" value="VXA99054.1"/>
    <property type="molecule type" value="Genomic_DNA"/>
</dbReference>
<feature type="transmembrane region" description="Helical" evidence="1">
    <location>
        <begin position="47"/>
        <end position="69"/>
    </location>
</feature>
<dbReference type="SUPFAM" id="SSF46626">
    <property type="entry name" value="Cytochrome c"/>
    <property type="match status" value="1"/>
</dbReference>
<protein>
    <submittedName>
        <fullName evidence="4">Uncharacterized membrane protein</fullName>
    </submittedName>
</protein>
<reference evidence="4 5" key="1">
    <citation type="submission" date="2019-10" db="EMBL/GenBank/DDBJ databases">
        <authorList>
            <person name="Karimi E."/>
        </authorList>
    </citation>
    <scope>NUCLEOTIDE SEQUENCE [LARGE SCALE GENOMIC DNA]</scope>
    <source>
        <strain evidence="4">Maribacter sp. 151</strain>
    </source>
</reference>
<dbReference type="PANTHER" id="PTHR35889">
    <property type="entry name" value="CYCLOINULO-OLIGOSACCHARIDE FRUCTANOTRANSFERASE-RELATED"/>
    <property type="match status" value="1"/>
</dbReference>
<dbReference type="SUPFAM" id="SSF52047">
    <property type="entry name" value="RNI-like"/>
    <property type="match status" value="1"/>
</dbReference>
<name>A0A653M2N6_9FLAO</name>
<evidence type="ECO:0000313" key="5">
    <source>
        <dbReference type="Proteomes" id="UP000430202"/>
    </source>
</evidence>
<dbReference type="PANTHER" id="PTHR35889:SF3">
    <property type="entry name" value="F-BOX DOMAIN-CONTAINING PROTEIN"/>
    <property type="match status" value="1"/>
</dbReference>
<dbReference type="InterPro" id="IPR036909">
    <property type="entry name" value="Cyt_c-like_dom_sf"/>
</dbReference>